<evidence type="ECO:0000313" key="2">
    <source>
        <dbReference type="Proteomes" id="UP000464726"/>
    </source>
</evidence>
<proteinExistence type="predicted"/>
<gene>
    <name evidence="1" type="ORF">lotta81_gp009</name>
</gene>
<evidence type="ECO:0000313" key="1">
    <source>
        <dbReference type="EMBL" id="QHB38467.1"/>
    </source>
</evidence>
<reference evidence="1 2" key="1">
    <citation type="journal article" date="2020" name="Viruses">
        <title>Diversity and Host Interactions Among Virulent and Temperate Baltic Sea Flavobacterium Phages.</title>
        <authorList>
            <person name="Nilsson E."/>
            <person name="Bayfield O.W."/>
            <person name="Lundin D."/>
            <person name="Antson A.A."/>
            <person name="Holmfeldt K."/>
        </authorList>
    </citation>
    <scope>NUCLEOTIDE SEQUENCE [LARGE SCALE GENOMIC DNA]</scope>
</reference>
<keyword evidence="2" id="KW-1185">Reference proteome</keyword>
<sequence length="107" mass="12204">MKKIEEIEVKDARVCSGACEACSCKTVKTKENITFEASHWADAEKSVKALVQKHIGGKGFSRAFWFPRSVCTFSEIKSYGRFNITAPRWLLEKYNILDIITIVQNEK</sequence>
<organism evidence="1 2">
    <name type="scientific">Flavobacterium phage vB_FspM_lotta8-1</name>
    <dbReference type="NCBI Taxonomy" id="2686242"/>
    <lineage>
        <taxon>Viruses</taxon>
        <taxon>Duplodnaviria</taxon>
        <taxon>Heunggongvirae</taxon>
        <taxon>Uroviricota</taxon>
        <taxon>Caudoviricetes</taxon>
        <taxon>Winoviridae</taxon>
        <taxon>Pippivirus</taxon>
        <taxon>Pippivirus lotta</taxon>
    </lineage>
</organism>
<name>A0A6B9L8S0_9CAUD</name>
<protein>
    <submittedName>
        <fullName evidence="1">Uncharacterized protein</fullName>
    </submittedName>
</protein>
<accession>A0A6B9L8S0</accession>
<dbReference type="Proteomes" id="UP000464726">
    <property type="component" value="Segment"/>
</dbReference>
<dbReference type="EMBL" id="MN812203">
    <property type="protein sequence ID" value="QHB38467.1"/>
    <property type="molecule type" value="Genomic_DNA"/>
</dbReference>